<dbReference type="EMBL" id="LR025743">
    <property type="protein sequence ID" value="VBB13588.1"/>
    <property type="molecule type" value="Genomic_DNA"/>
</dbReference>
<feature type="domain" description="FAD-binding FR-type" evidence="8">
    <location>
        <begin position="5"/>
        <end position="107"/>
    </location>
</feature>
<dbReference type="InterPro" id="IPR001433">
    <property type="entry name" value="OxRdtase_FAD/NAD-bd"/>
</dbReference>
<dbReference type="InterPro" id="IPR001041">
    <property type="entry name" value="2Fe-2S_ferredoxin-type"/>
</dbReference>
<evidence type="ECO:0000256" key="6">
    <source>
        <dbReference type="ARBA" id="ARBA00023014"/>
    </source>
</evidence>
<dbReference type="InterPro" id="IPR017938">
    <property type="entry name" value="Riboflavin_synthase-like_b-brl"/>
</dbReference>
<organism evidence="9 10">
    <name type="scientific">Burkholderia stabilis</name>
    <dbReference type="NCBI Taxonomy" id="95485"/>
    <lineage>
        <taxon>Bacteria</taxon>
        <taxon>Pseudomonadati</taxon>
        <taxon>Pseudomonadota</taxon>
        <taxon>Betaproteobacteria</taxon>
        <taxon>Burkholderiales</taxon>
        <taxon>Burkholderiaceae</taxon>
        <taxon>Burkholderia</taxon>
        <taxon>Burkholderia cepacia complex</taxon>
    </lineage>
</organism>
<dbReference type="CDD" id="cd00207">
    <property type="entry name" value="fer2"/>
    <property type="match status" value="1"/>
</dbReference>
<keyword evidence="2" id="KW-0001">2Fe-2S</keyword>
<dbReference type="InterPro" id="IPR006058">
    <property type="entry name" value="2Fe2S_fd_BS"/>
</dbReference>
<dbReference type="Gene3D" id="3.10.20.30">
    <property type="match status" value="1"/>
</dbReference>
<dbReference type="PROSITE" id="PS51085">
    <property type="entry name" value="2FE2S_FER_2"/>
    <property type="match status" value="1"/>
</dbReference>
<dbReference type="PANTHER" id="PTHR47354">
    <property type="entry name" value="NADH OXIDOREDUCTASE HCR"/>
    <property type="match status" value="1"/>
</dbReference>
<evidence type="ECO:0000259" key="7">
    <source>
        <dbReference type="PROSITE" id="PS51085"/>
    </source>
</evidence>
<keyword evidence="5" id="KW-0408">Iron</keyword>
<name>A0AAJ5N842_9BURK</name>
<evidence type="ECO:0000259" key="8">
    <source>
        <dbReference type="PROSITE" id="PS51384"/>
    </source>
</evidence>
<dbReference type="Gene3D" id="3.40.50.80">
    <property type="entry name" value="Nucleotide-binding domain of ferredoxin-NADP reductase (FNR) module"/>
    <property type="match status" value="1"/>
</dbReference>
<evidence type="ECO:0000256" key="3">
    <source>
        <dbReference type="ARBA" id="ARBA00022723"/>
    </source>
</evidence>
<evidence type="ECO:0008006" key="11">
    <source>
        <dbReference type="Google" id="ProtNLM"/>
    </source>
</evidence>
<dbReference type="Gene3D" id="2.40.30.10">
    <property type="entry name" value="Translation factors"/>
    <property type="match status" value="1"/>
</dbReference>
<dbReference type="Pfam" id="PF00175">
    <property type="entry name" value="NAD_binding_1"/>
    <property type="match status" value="1"/>
</dbReference>
<dbReference type="GO" id="GO:0051213">
    <property type="term" value="F:dioxygenase activity"/>
    <property type="evidence" value="ECO:0007669"/>
    <property type="project" value="UniProtKB-KW"/>
</dbReference>
<dbReference type="InterPro" id="IPR036010">
    <property type="entry name" value="2Fe-2S_ferredoxin-like_sf"/>
</dbReference>
<accession>A0AAJ5N842</accession>
<proteinExistence type="predicted"/>
<dbReference type="AlphaFoldDB" id="A0AAJ5N842"/>
<protein>
    <recommendedName>
        <fullName evidence="11">Oxidoreductase</fullName>
    </recommendedName>
</protein>
<dbReference type="InterPro" id="IPR039261">
    <property type="entry name" value="FNR_nucleotide-bd"/>
</dbReference>
<reference evidence="9 10" key="1">
    <citation type="submission" date="2017-11" db="EMBL/GenBank/DDBJ databases">
        <authorList>
            <person name="Seth-Smith MB H."/>
        </authorList>
    </citation>
    <scope>NUCLEOTIDE SEQUENCE [LARGE SCALE GENOMIC DNA]</scope>
    <source>
        <strain evidence="9">E</strain>
    </source>
</reference>
<keyword evidence="10" id="KW-1185">Reference proteome</keyword>
<keyword evidence="9" id="KW-0223">Dioxygenase</keyword>
<dbReference type="GO" id="GO:0051537">
    <property type="term" value="F:2 iron, 2 sulfur cluster binding"/>
    <property type="evidence" value="ECO:0007669"/>
    <property type="project" value="UniProtKB-KW"/>
</dbReference>
<keyword evidence="1" id="KW-0285">Flavoprotein</keyword>
<feature type="domain" description="2Fe-2S ferredoxin-type" evidence="7">
    <location>
        <begin position="234"/>
        <end position="319"/>
    </location>
</feature>
<dbReference type="InterPro" id="IPR050415">
    <property type="entry name" value="MRET"/>
</dbReference>
<dbReference type="SUPFAM" id="SSF54292">
    <property type="entry name" value="2Fe-2S ferredoxin-like"/>
    <property type="match status" value="1"/>
</dbReference>
<dbReference type="InterPro" id="IPR012675">
    <property type="entry name" value="Beta-grasp_dom_sf"/>
</dbReference>
<keyword evidence="4" id="KW-0560">Oxidoreductase</keyword>
<keyword evidence="3" id="KW-0479">Metal-binding</keyword>
<keyword evidence="6" id="KW-0411">Iron-sulfur</keyword>
<evidence type="ECO:0000313" key="10">
    <source>
        <dbReference type="Proteomes" id="UP000268684"/>
    </source>
</evidence>
<dbReference type="Pfam" id="PF00111">
    <property type="entry name" value="Fer2"/>
    <property type="match status" value="1"/>
</dbReference>
<dbReference type="RefSeq" id="WP_122169395.1">
    <property type="nucleotide sequence ID" value="NZ_LR025743.1"/>
</dbReference>
<dbReference type="SUPFAM" id="SSF52343">
    <property type="entry name" value="Ferredoxin reductase-like, C-terminal NADP-linked domain"/>
    <property type="match status" value="1"/>
</dbReference>
<dbReference type="PRINTS" id="PR00409">
    <property type="entry name" value="PHDIOXRDTASE"/>
</dbReference>
<dbReference type="PROSITE" id="PS00197">
    <property type="entry name" value="2FE2S_FER_1"/>
    <property type="match status" value="1"/>
</dbReference>
<evidence type="ECO:0000256" key="1">
    <source>
        <dbReference type="ARBA" id="ARBA00022630"/>
    </source>
</evidence>
<dbReference type="InterPro" id="IPR017927">
    <property type="entry name" value="FAD-bd_FR_type"/>
</dbReference>
<sequence length="319" mass="34738">MNVENATTEVIVKTITHEAAGIRSYELRRKDGQPLPRFNAGSHVDLHLANGLVRSYSLLNDPAISDHYRVAVALDVKSRGGSRHIHDCMQPGDRVMVGSPRNNFALDETADLSVFVAGGIGITPFLAMIKRLDSLGKPWKLYYGARDLDSCAFHNELATRGEQVKIRLESAQEPTERRWDIQKIVQTHSSAHFYCCGPAPMLDTFVAATAAIPPENVHIEHFSAQADAALDGGFVVHLSKAQKTVTVLAGRSILDTILDSGVDVMNSCREGVCGACEVKVLAGTPDHRDSILSESERSNAKTMFICVSGCKSKELVLDI</sequence>
<dbReference type="Proteomes" id="UP000268684">
    <property type="component" value="Chromosome II"/>
</dbReference>
<evidence type="ECO:0000256" key="2">
    <source>
        <dbReference type="ARBA" id="ARBA00022714"/>
    </source>
</evidence>
<dbReference type="SUPFAM" id="SSF63380">
    <property type="entry name" value="Riboflavin synthase domain-like"/>
    <property type="match status" value="1"/>
</dbReference>
<dbReference type="GeneID" id="71056217"/>
<dbReference type="CDD" id="cd06185">
    <property type="entry name" value="PDR_like"/>
    <property type="match status" value="1"/>
</dbReference>
<evidence type="ECO:0000256" key="4">
    <source>
        <dbReference type="ARBA" id="ARBA00023002"/>
    </source>
</evidence>
<dbReference type="GO" id="GO:0046872">
    <property type="term" value="F:metal ion binding"/>
    <property type="evidence" value="ECO:0007669"/>
    <property type="project" value="UniProtKB-KW"/>
</dbReference>
<dbReference type="PROSITE" id="PS51384">
    <property type="entry name" value="FAD_FR"/>
    <property type="match status" value="1"/>
</dbReference>
<dbReference type="PANTHER" id="PTHR47354:SF1">
    <property type="entry name" value="CARNITINE MONOOXYGENASE REDUCTASE SUBUNIT"/>
    <property type="match status" value="1"/>
</dbReference>
<evidence type="ECO:0000256" key="5">
    <source>
        <dbReference type="ARBA" id="ARBA00023004"/>
    </source>
</evidence>
<gene>
    <name evidence="9" type="primary">ophA1_3</name>
    <name evidence="9" type="ORF">BSTAB16_3773</name>
</gene>
<evidence type="ECO:0000313" key="9">
    <source>
        <dbReference type="EMBL" id="VBB13588.1"/>
    </source>
</evidence>